<keyword evidence="1" id="KW-1133">Transmembrane helix</keyword>
<dbReference type="InterPro" id="IPR050879">
    <property type="entry name" value="Acyltransferase_3"/>
</dbReference>
<evidence type="ECO:0000313" key="4">
    <source>
        <dbReference type="Proteomes" id="UP000805841"/>
    </source>
</evidence>
<feature type="transmembrane region" description="Helical" evidence="1">
    <location>
        <begin position="247"/>
        <end position="272"/>
    </location>
</feature>
<dbReference type="Proteomes" id="UP000805841">
    <property type="component" value="Unassembled WGS sequence"/>
</dbReference>
<protein>
    <submittedName>
        <fullName evidence="3">Acyltransferase</fullName>
    </submittedName>
</protein>
<feature type="transmembrane region" description="Helical" evidence="1">
    <location>
        <begin position="170"/>
        <end position="187"/>
    </location>
</feature>
<dbReference type="RefSeq" id="WP_190421209.1">
    <property type="nucleotide sequence ID" value="NZ_JAAOCA010000014.1"/>
</dbReference>
<proteinExistence type="predicted"/>
<feature type="transmembrane region" description="Helical" evidence="1">
    <location>
        <begin position="78"/>
        <end position="99"/>
    </location>
</feature>
<dbReference type="EMBL" id="JAAOCA010000014">
    <property type="protein sequence ID" value="MBD1599632.1"/>
    <property type="molecule type" value="Genomic_DNA"/>
</dbReference>
<evidence type="ECO:0000259" key="2">
    <source>
        <dbReference type="Pfam" id="PF01757"/>
    </source>
</evidence>
<evidence type="ECO:0000313" key="3">
    <source>
        <dbReference type="EMBL" id="MBD1599632.1"/>
    </source>
</evidence>
<feature type="transmembrane region" description="Helical" evidence="1">
    <location>
        <begin position="222"/>
        <end position="241"/>
    </location>
</feature>
<reference evidence="3 4" key="1">
    <citation type="journal article" date="2020" name="Insects">
        <title>Bacteria Belonging to Pseudomonas typographi sp. nov. from the Bark Beetle Ips typographus Have Genomic Potential to Aid in the Host Ecology.</title>
        <authorList>
            <person name="Peral-Aranega E."/>
            <person name="Saati-Santamaria Z."/>
            <person name="Kolarik M."/>
            <person name="Rivas R."/>
            <person name="Garcia-Fraile P."/>
        </authorList>
    </citation>
    <scope>NUCLEOTIDE SEQUENCE [LARGE SCALE GENOMIC DNA]</scope>
    <source>
        <strain evidence="3 4">CA3A</strain>
    </source>
</reference>
<accession>A0ABR7Z2P1</accession>
<comment type="caution">
    <text evidence="3">The sequence shown here is derived from an EMBL/GenBank/DDBJ whole genome shotgun (WGS) entry which is preliminary data.</text>
</comment>
<dbReference type="InterPro" id="IPR002656">
    <property type="entry name" value="Acyl_transf_3_dom"/>
</dbReference>
<feature type="transmembrane region" description="Helical" evidence="1">
    <location>
        <begin position="335"/>
        <end position="355"/>
    </location>
</feature>
<sequence>MKRFQALDSFRGVCAMCVAVYHLHIAQSVGEWAFFRNAHYLVSFFFVLSGFVMLHTYGPRLGCARQLKAFMISRTFRLYPLHVVMLVLAIGLEVMKLLAEQHGWVFNQPSFTGQRAVGEMLPNLLLVQAWWPAFNAQSFNYPAWSISVEYWTYLIFALLLWAFHTQALRLFAGVALAAFLALAVGYAGLTPLVWQGLSCFFAGAVTYRLYCAVRAATPVAPWLFTALEIASLGLVMAALVAPLPQKGILLSLLFCLVILVFAFDAGALSAWLRQRPFAMLGQLSYSIYMVHAFVIFFATLALTLGGKILGSHWVIYPSDGAPPYLSLHAAGYDNALLLALLAVIVGVSWFSYRLIELKGITAGKYLSQRGRSGVLAAREG</sequence>
<dbReference type="Pfam" id="PF01757">
    <property type="entry name" value="Acyl_transf_3"/>
    <property type="match status" value="1"/>
</dbReference>
<dbReference type="GO" id="GO:0016746">
    <property type="term" value="F:acyltransferase activity"/>
    <property type="evidence" value="ECO:0007669"/>
    <property type="project" value="UniProtKB-KW"/>
</dbReference>
<feature type="domain" description="Acyltransferase 3" evidence="2">
    <location>
        <begin position="5"/>
        <end position="324"/>
    </location>
</feature>
<feature type="transmembrane region" description="Helical" evidence="1">
    <location>
        <begin position="193"/>
        <end position="210"/>
    </location>
</feature>
<evidence type="ECO:0000256" key="1">
    <source>
        <dbReference type="SAM" id="Phobius"/>
    </source>
</evidence>
<feature type="transmembrane region" description="Helical" evidence="1">
    <location>
        <begin position="293"/>
        <end position="315"/>
    </location>
</feature>
<keyword evidence="3" id="KW-0012">Acyltransferase</keyword>
<name>A0ABR7Z2P1_9PSED</name>
<keyword evidence="4" id="KW-1185">Reference proteome</keyword>
<feature type="transmembrane region" description="Helical" evidence="1">
    <location>
        <begin position="141"/>
        <end position="163"/>
    </location>
</feature>
<dbReference type="PANTHER" id="PTHR23028">
    <property type="entry name" value="ACETYLTRANSFERASE"/>
    <property type="match status" value="1"/>
</dbReference>
<keyword evidence="1" id="KW-0472">Membrane</keyword>
<feature type="transmembrane region" description="Helical" evidence="1">
    <location>
        <begin position="38"/>
        <end position="57"/>
    </location>
</feature>
<keyword evidence="1" id="KW-0812">Transmembrane</keyword>
<gene>
    <name evidence="3" type="ORF">HAQ05_13070</name>
</gene>
<organism evidence="3 4">
    <name type="scientific">Pseudomonas typographi</name>
    <dbReference type="NCBI Taxonomy" id="2715964"/>
    <lineage>
        <taxon>Bacteria</taxon>
        <taxon>Pseudomonadati</taxon>
        <taxon>Pseudomonadota</taxon>
        <taxon>Gammaproteobacteria</taxon>
        <taxon>Pseudomonadales</taxon>
        <taxon>Pseudomonadaceae</taxon>
        <taxon>Pseudomonas</taxon>
    </lineage>
</organism>
<keyword evidence="3" id="KW-0808">Transferase</keyword>